<feature type="compositionally biased region" description="Basic and acidic residues" evidence="1">
    <location>
        <begin position="44"/>
        <end position="58"/>
    </location>
</feature>
<proteinExistence type="predicted"/>
<sequence>MDREAGIEMRPRIYEKKKKKKKKRSESEPMGERETVVNSKGSRKGTENERVSEQERVRKREWRARIR</sequence>
<evidence type="ECO:0000256" key="1">
    <source>
        <dbReference type="SAM" id="MobiDB-lite"/>
    </source>
</evidence>
<protein>
    <submittedName>
        <fullName evidence="2">Uncharacterized protein</fullName>
    </submittedName>
</protein>
<comment type="caution">
    <text evidence="2">The sequence shown here is derived from an EMBL/GenBank/DDBJ whole genome shotgun (WGS) entry which is preliminary data.</text>
</comment>
<name>A0A427AFF1_ENSVE</name>
<feature type="region of interest" description="Disordered" evidence="1">
    <location>
        <begin position="1"/>
        <end position="67"/>
    </location>
</feature>
<dbReference type="EMBL" id="AMZH03002621">
    <property type="protein sequence ID" value="RRT74973.1"/>
    <property type="molecule type" value="Genomic_DNA"/>
</dbReference>
<feature type="compositionally biased region" description="Basic and acidic residues" evidence="1">
    <location>
        <begin position="1"/>
        <end position="14"/>
    </location>
</feature>
<feature type="compositionally biased region" description="Basic and acidic residues" evidence="1">
    <location>
        <begin position="25"/>
        <end position="35"/>
    </location>
</feature>
<reference evidence="2 3" key="1">
    <citation type="journal article" date="2014" name="Agronomy (Basel)">
        <title>A Draft Genome Sequence for Ensete ventricosum, the Drought-Tolerant Tree Against Hunger.</title>
        <authorList>
            <person name="Harrison J."/>
            <person name="Moore K.A."/>
            <person name="Paszkiewicz K."/>
            <person name="Jones T."/>
            <person name="Grant M."/>
            <person name="Ambacheew D."/>
            <person name="Muzemil S."/>
            <person name="Studholme D.J."/>
        </authorList>
    </citation>
    <scope>NUCLEOTIDE SEQUENCE [LARGE SCALE GENOMIC DNA]</scope>
</reference>
<organism evidence="2 3">
    <name type="scientific">Ensete ventricosum</name>
    <name type="common">Abyssinian banana</name>
    <name type="synonym">Musa ensete</name>
    <dbReference type="NCBI Taxonomy" id="4639"/>
    <lineage>
        <taxon>Eukaryota</taxon>
        <taxon>Viridiplantae</taxon>
        <taxon>Streptophyta</taxon>
        <taxon>Embryophyta</taxon>
        <taxon>Tracheophyta</taxon>
        <taxon>Spermatophyta</taxon>
        <taxon>Magnoliopsida</taxon>
        <taxon>Liliopsida</taxon>
        <taxon>Zingiberales</taxon>
        <taxon>Musaceae</taxon>
        <taxon>Ensete</taxon>
    </lineage>
</organism>
<dbReference type="Proteomes" id="UP000287651">
    <property type="component" value="Unassembled WGS sequence"/>
</dbReference>
<gene>
    <name evidence="2" type="ORF">B296_00016221</name>
</gene>
<evidence type="ECO:0000313" key="2">
    <source>
        <dbReference type="EMBL" id="RRT74973.1"/>
    </source>
</evidence>
<accession>A0A427AFF1</accession>
<dbReference type="AlphaFoldDB" id="A0A427AFF1"/>
<evidence type="ECO:0000313" key="3">
    <source>
        <dbReference type="Proteomes" id="UP000287651"/>
    </source>
</evidence>
<feature type="compositionally biased region" description="Basic residues" evidence="1">
    <location>
        <begin position="15"/>
        <end position="24"/>
    </location>
</feature>